<keyword evidence="5" id="KW-0804">Transcription</keyword>
<feature type="compositionally biased region" description="Low complexity" evidence="8">
    <location>
        <begin position="314"/>
        <end position="323"/>
    </location>
</feature>
<dbReference type="Pfam" id="PF00172">
    <property type="entry name" value="Zn_clus"/>
    <property type="match status" value="1"/>
</dbReference>
<dbReference type="PROSITE" id="PS00463">
    <property type="entry name" value="ZN2_CY6_FUNGAL_1"/>
    <property type="match status" value="1"/>
</dbReference>
<dbReference type="SUPFAM" id="SSF57667">
    <property type="entry name" value="beta-beta-alpha zinc fingers"/>
    <property type="match status" value="1"/>
</dbReference>
<sequence>MEMDSVTDESGWRKSPSPGSEAQEKYQCPRCPSSFKRPEHLKRHQRSHDGHKPFVCSICLKRFFRSDILTRHELMHLAAQRNSHAFNRKRACTECARARERCSRDEPCLRCSTKSLQCLYPDDASQKSHSFGNESSTASGSEQGQIEDYHRYASQASSMHLKQEDFASSSSSLSSSSNIMQRKSANEDDGPLREFIRTLRSPAGSSFVSDADRSPNLLFKPSSTFNQEDQTSLSSLAALGGVAGEPSGFEHKRLEAGRQASLFDHQPGSTSFARASIHDAINLDEARFGQALGDYSNLCPPPAPAPPADPPFDLSPLGPSSEPGPRDNNTMDPFLSMRAGHGVGDHLSDAGALAPTATTSTGGAPSPGLLSMSDFSSRPINLKAYEVIASNFKELSLDLGGASSSTRSNNISESQRTAQHELFVKLYYEHFKQQAY</sequence>
<feature type="compositionally biased region" description="Pro residues" evidence="8">
    <location>
        <begin position="299"/>
        <end position="310"/>
    </location>
</feature>
<keyword evidence="3" id="KW-0862">Zinc</keyword>
<feature type="region of interest" description="Disordered" evidence="8">
    <location>
        <begin position="160"/>
        <end position="192"/>
    </location>
</feature>
<dbReference type="CDD" id="cd00067">
    <property type="entry name" value="GAL4"/>
    <property type="match status" value="1"/>
</dbReference>
<evidence type="ECO:0000256" key="6">
    <source>
        <dbReference type="ARBA" id="ARBA00023242"/>
    </source>
</evidence>
<dbReference type="PROSITE" id="PS50048">
    <property type="entry name" value="ZN2_CY6_FUNGAL_2"/>
    <property type="match status" value="1"/>
</dbReference>
<dbReference type="PANTHER" id="PTHR47660">
    <property type="entry name" value="TRANSCRIPTION FACTOR WITH C2H2 AND ZN(2)-CYS(6) DNA BINDING DOMAIN (EUROFUNG)-RELATED-RELATED"/>
    <property type="match status" value="1"/>
</dbReference>
<feature type="region of interest" description="Disordered" evidence="8">
    <location>
        <begin position="1"/>
        <end position="29"/>
    </location>
</feature>
<evidence type="ECO:0000256" key="3">
    <source>
        <dbReference type="ARBA" id="ARBA00022833"/>
    </source>
</evidence>
<dbReference type="SMART" id="SM00355">
    <property type="entry name" value="ZnF_C2H2"/>
    <property type="match status" value="2"/>
</dbReference>
<evidence type="ECO:0008006" key="13">
    <source>
        <dbReference type="Google" id="ProtNLM"/>
    </source>
</evidence>
<dbReference type="InterPro" id="IPR036236">
    <property type="entry name" value="Znf_C2H2_sf"/>
</dbReference>
<dbReference type="Gene3D" id="4.10.240.10">
    <property type="entry name" value="Zn(2)-C6 fungal-type DNA-binding domain"/>
    <property type="match status" value="1"/>
</dbReference>
<evidence type="ECO:0000256" key="1">
    <source>
        <dbReference type="ARBA" id="ARBA00022723"/>
    </source>
</evidence>
<feature type="region of interest" description="Disordered" evidence="8">
    <location>
        <begin position="297"/>
        <end position="367"/>
    </location>
</feature>
<feature type="compositionally biased region" description="Low complexity" evidence="8">
    <location>
        <begin position="350"/>
        <end position="367"/>
    </location>
</feature>
<dbReference type="AlphaFoldDB" id="A0AAX6MF63"/>
<dbReference type="InterPro" id="IPR036864">
    <property type="entry name" value="Zn2-C6_fun-type_DNA-bd_sf"/>
</dbReference>
<dbReference type="Proteomes" id="UP001369815">
    <property type="component" value="Unassembled WGS sequence"/>
</dbReference>
<keyword evidence="4" id="KW-0805">Transcription regulation</keyword>
<evidence type="ECO:0000256" key="7">
    <source>
        <dbReference type="PROSITE-ProRule" id="PRU00042"/>
    </source>
</evidence>
<feature type="domain" description="C2H2-type" evidence="10">
    <location>
        <begin position="54"/>
        <end position="81"/>
    </location>
</feature>
<dbReference type="FunFam" id="3.30.160.60:FF:000446">
    <property type="entry name" value="Zinc finger protein"/>
    <property type="match status" value="1"/>
</dbReference>
<gene>
    <name evidence="11" type="ORF">Daesc_007327</name>
</gene>
<dbReference type="InterPro" id="IPR001138">
    <property type="entry name" value="Zn2Cys6_DnaBD"/>
</dbReference>
<dbReference type="GO" id="GO:0008270">
    <property type="term" value="F:zinc ion binding"/>
    <property type="evidence" value="ECO:0007669"/>
    <property type="project" value="UniProtKB-KW"/>
</dbReference>
<accession>A0AAX6MF63</accession>
<evidence type="ECO:0000259" key="10">
    <source>
        <dbReference type="PROSITE" id="PS50157"/>
    </source>
</evidence>
<organism evidence="11 12">
    <name type="scientific">Daldinia eschscholtzii</name>
    <dbReference type="NCBI Taxonomy" id="292717"/>
    <lineage>
        <taxon>Eukaryota</taxon>
        <taxon>Fungi</taxon>
        <taxon>Dikarya</taxon>
        <taxon>Ascomycota</taxon>
        <taxon>Pezizomycotina</taxon>
        <taxon>Sordariomycetes</taxon>
        <taxon>Xylariomycetidae</taxon>
        <taxon>Xylariales</taxon>
        <taxon>Hypoxylaceae</taxon>
        <taxon>Daldinia</taxon>
    </lineage>
</organism>
<proteinExistence type="predicted"/>
<feature type="compositionally biased region" description="Low complexity" evidence="8">
    <location>
        <begin position="168"/>
        <end position="177"/>
    </location>
</feature>
<comment type="caution">
    <text evidence="11">The sequence shown here is derived from an EMBL/GenBank/DDBJ whole genome shotgun (WGS) entry which is preliminary data.</text>
</comment>
<dbReference type="EMBL" id="JBANMG010000007">
    <property type="protein sequence ID" value="KAK6950802.1"/>
    <property type="molecule type" value="Genomic_DNA"/>
</dbReference>
<keyword evidence="2 7" id="KW-0863">Zinc-finger</keyword>
<dbReference type="SMART" id="SM00066">
    <property type="entry name" value="GAL4"/>
    <property type="match status" value="1"/>
</dbReference>
<dbReference type="PANTHER" id="PTHR47660:SF2">
    <property type="entry name" value="TRANSCRIPTION FACTOR WITH C2H2 AND ZN(2)-CYS(6) DNA BINDING DOMAIN (EUROFUNG)"/>
    <property type="match status" value="1"/>
</dbReference>
<keyword evidence="6" id="KW-0539">Nucleus</keyword>
<evidence type="ECO:0000256" key="4">
    <source>
        <dbReference type="ARBA" id="ARBA00023015"/>
    </source>
</evidence>
<name>A0AAX6MF63_9PEZI</name>
<dbReference type="GO" id="GO:0000981">
    <property type="term" value="F:DNA-binding transcription factor activity, RNA polymerase II-specific"/>
    <property type="evidence" value="ECO:0007669"/>
    <property type="project" value="InterPro"/>
</dbReference>
<feature type="domain" description="C2H2-type" evidence="10">
    <location>
        <begin position="26"/>
        <end position="53"/>
    </location>
</feature>
<evidence type="ECO:0000256" key="8">
    <source>
        <dbReference type="SAM" id="MobiDB-lite"/>
    </source>
</evidence>
<evidence type="ECO:0000256" key="2">
    <source>
        <dbReference type="ARBA" id="ARBA00022771"/>
    </source>
</evidence>
<protein>
    <recommendedName>
        <fullName evidence="13">Zinc finger protein</fullName>
    </recommendedName>
</protein>
<reference evidence="11 12" key="1">
    <citation type="journal article" date="2024" name="Front Chem Biol">
        <title>Unveiling the potential of Daldinia eschscholtzii MFLUCC 19-0629 through bioactivity and bioinformatics studies for enhanced sustainable agriculture production.</title>
        <authorList>
            <person name="Brooks S."/>
            <person name="Weaver J.A."/>
            <person name="Klomchit A."/>
            <person name="Alharthi S.A."/>
            <person name="Onlamun T."/>
            <person name="Nurani R."/>
            <person name="Vong T.K."/>
            <person name="Alberti F."/>
            <person name="Greco C."/>
        </authorList>
    </citation>
    <scope>NUCLEOTIDE SEQUENCE [LARGE SCALE GENOMIC DNA]</scope>
    <source>
        <strain evidence="11">MFLUCC 19-0629</strain>
    </source>
</reference>
<feature type="domain" description="Zn(2)-C6 fungal-type" evidence="9">
    <location>
        <begin position="91"/>
        <end position="120"/>
    </location>
</feature>
<dbReference type="PROSITE" id="PS00028">
    <property type="entry name" value="ZINC_FINGER_C2H2_1"/>
    <property type="match status" value="2"/>
</dbReference>
<evidence type="ECO:0000313" key="11">
    <source>
        <dbReference type="EMBL" id="KAK6950802.1"/>
    </source>
</evidence>
<evidence type="ECO:0000256" key="5">
    <source>
        <dbReference type="ARBA" id="ARBA00023163"/>
    </source>
</evidence>
<keyword evidence="12" id="KW-1185">Reference proteome</keyword>
<dbReference type="SUPFAM" id="SSF57701">
    <property type="entry name" value="Zn2/Cys6 DNA-binding domain"/>
    <property type="match status" value="1"/>
</dbReference>
<dbReference type="InterPro" id="IPR013087">
    <property type="entry name" value="Znf_C2H2_type"/>
</dbReference>
<keyword evidence="1" id="KW-0479">Metal-binding</keyword>
<evidence type="ECO:0000259" key="9">
    <source>
        <dbReference type="PROSITE" id="PS50048"/>
    </source>
</evidence>
<dbReference type="PROSITE" id="PS50157">
    <property type="entry name" value="ZINC_FINGER_C2H2_2"/>
    <property type="match status" value="2"/>
</dbReference>
<dbReference type="Pfam" id="PF00096">
    <property type="entry name" value="zf-C2H2"/>
    <property type="match status" value="1"/>
</dbReference>
<evidence type="ECO:0000313" key="12">
    <source>
        <dbReference type="Proteomes" id="UP001369815"/>
    </source>
</evidence>
<dbReference type="Gene3D" id="3.30.160.60">
    <property type="entry name" value="Classic Zinc Finger"/>
    <property type="match status" value="2"/>
</dbReference>